<dbReference type="InterPro" id="IPR045540">
    <property type="entry name" value="YegS/DAGK_C"/>
</dbReference>
<comment type="caution">
    <text evidence="2">The sequence shown here is derived from an EMBL/GenBank/DDBJ whole genome shotgun (WGS) entry which is preliminary data.</text>
</comment>
<dbReference type="EMBL" id="SRRZ01000016">
    <property type="protein sequence ID" value="NQE33569.1"/>
    <property type="molecule type" value="Genomic_DNA"/>
</dbReference>
<dbReference type="NCBIfam" id="TIGR00147">
    <property type="entry name" value="YegS/Rv2252/BmrU family lipid kinase"/>
    <property type="match status" value="1"/>
</dbReference>
<dbReference type="Pfam" id="PF00781">
    <property type="entry name" value="DAGK_cat"/>
    <property type="match status" value="1"/>
</dbReference>
<dbReference type="Proteomes" id="UP000702425">
    <property type="component" value="Unassembled WGS sequence"/>
</dbReference>
<dbReference type="PANTHER" id="PTHR30492:SF0">
    <property type="entry name" value="METHYLGLYOXAL SYNTHASE"/>
    <property type="match status" value="1"/>
</dbReference>
<dbReference type="InterPro" id="IPR016064">
    <property type="entry name" value="NAD/diacylglycerol_kinase_sf"/>
</dbReference>
<feature type="domain" description="DAGKc" evidence="1">
    <location>
        <begin position="15"/>
        <end position="144"/>
    </location>
</feature>
<dbReference type="InterPro" id="IPR001206">
    <property type="entry name" value="Diacylglycerol_kinase_cat_dom"/>
</dbReference>
<dbReference type="SMART" id="SM00046">
    <property type="entry name" value="DAGKc"/>
    <property type="match status" value="1"/>
</dbReference>
<sequence>MSHHQLPITHYQLPNMKRSACLIFNPVAGNSDPDQDLARIQELLEPFIDLDIRLTTRELDADQIAREAVARGVEAIIASGGDGTLSAVAGAIVGTNIPLGIISRGTANAFANALDIPNTIETACATIFGGLTRVVDAAICNGEMPMVLLAGVGFEAETVELADRDMKNRWGMLAYILSGIKQLNNLERFEAEIETEDKIISLTAVAVTVANAAPPTSILAQGPAGIIFDDGLLDVTLVAPQNKAGAIAASYHLLQTALSGNATDRDDIGYLRAKKVTISADPPQKVVVDGEIIGMTPVSIECVPGGLTIFVPRVEEERVVEKLTGLADIEITLKPLDENF</sequence>
<dbReference type="EC" id="2.7.1.107" evidence="2"/>
<dbReference type="InterPro" id="IPR004363">
    <property type="entry name" value="Methylgl_synth"/>
</dbReference>
<dbReference type="NCBIfam" id="NF002033">
    <property type="entry name" value="PRK00861.1"/>
    <property type="match status" value="1"/>
</dbReference>
<protein>
    <submittedName>
        <fullName evidence="2">Diacylglycerol kinase</fullName>
        <ecNumber evidence="2">2.7.1.107</ecNumber>
    </submittedName>
</protein>
<keyword evidence="2" id="KW-0418">Kinase</keyword>
<dbReference type="GO" id="GO:0004143">
    <property type="term" value="F:ATP-dependent diacylglycerol kinase activity"/>
    <property type="evidence" value="ECO:0007669"/>
    <property type="project" value="UniProtKB-EC"/>
</dbReference>
<dbReference type="InterPro" id="IPR017438">
    <property type="entry name" value="ATP-NAD_kinase_N"/>
</dbReference>
<dbReference type="PROSITE" id="PS50146">
    <property type="entry name" value="DAGK"/>
    <property type="match status" value="1"/>
</dbReference>
<gene>
    <name evidence="2" type="primary">dagK</name>
    <name evidence="2" type="ORF">E5S67_01288</name>
</gene>
<dbReference type="Pfam" id="PF19279">
    <property type="entry name" value="YegS_C"/>
    <property type="match status" value="1"/>
</dbReference>
<reference evidence="2 3" key="1">
    <citation type="journal article" date="2020" name="Sci. Rep.">
        <title>A novel cyanobacterial geosmin producer, revising GeoA distribution and dispersion patterns in Bacteria.</title>
        <authorList>
            <person name="Churro C."/>
            <person name="Semedo-Aguiar A.P."/>
            <person name="Silva A.D."/>
            <person name="Pereira-Leal J.B."/>
            <person name="Leite R.B."/>
        </authorList>
    </citation>
    <scope>NUCLEOTIDE SEQUENCE [LARGE SCALE GENOMIC DNA]</scope>
    <source>
        <strain evidence="2 3">IPMA8</strain>
    </source>
</reference>
<evidence type="ECO:0000313" key="2">
    <source>
        <dbReference type="EMBL" id="NQE33569.1"/>
    </source>
</evidence>
<evidence type="ECO:0000259" key="1">
    <source>
        <dbReference type="PROSITE" id="PS50146"/>
    </source>
</evidence>
<dbReference type="Gene3D" id="3.40.50.10330">
    <property type="entry name" value="Probable inorganic polyphosphate/atp-NAD kinase, domain 1"/>
    <property type="match status" value="1"/>
</dbReference>
<evidence type="ECO:0000313" key="3">
    <source>
        <dbReference type="Proteomes" id="UP000702425"/>
    </source>
</evidence>
<dbReference type="PANTHER" id="PTHR30492">
    <property type="entry name" value="METHYLGLYOXAL SYNTHASE"/>
    <property type="match status" value="1"/>
</dbReference>
<name>A0ABX2CT35_9CYAN</name>
<dbReference type="InterPro" id="IPR005218">
    <property type="entry name" value="Diacylglycerol/lipid_kinase"/>
</dbReference>
<organism evidence="2 3">
    <name type="scientific">Microcoleus asticus IPMA8</name>
    <dbReference type="NCBI Taxonomy" id="2563858"/>
    <lineage>
        <taxon>Bacteria</taxon>
        <taxon>Bacillati</taxon>
        <taxon>Cyanobacteriota</taxon>
        <taxon>Cyanophyceae</taxon>
        <taxon>Oscillatoriophycideae</taxon>
        <taxon>Oscillatoriales</taxon>
        <taxon>Microcoleaceae</taxon>
        <taxon>Microcoleus</taxon>
        <taxon>Microcoleus asticus</taxon>
    </lineage>
</organism>
<keyword evidence="2" id="KW-0808">Transferase</keyword>
<accession>A0ABX2CT35</accession>
<proteinExistence type="predicted"/>
<keyword evidence="3" id="KW-1185">Reference proteome</keyword>
<dbReference type="SUPFAM" id="SSF111331">
    <property type="entry name" value="NAD kinase/diacylglycerol kinase-like"/>
    <property type="match status" value="1"/>
</dbReference>
<dbReference type="Gene3D" id="2.60.200.40">
    <property type="match status" value="1"/>
</dbReference>